<dbReference type="EMBL" id="QYUO01000003">
    <property type="protein sequence ID" value="RJF91928.1"/>
    <property type="molecule type" value="Genomic_DNA"/>
</dbReference>
<dbReference type="NCBIfam" id="NF033545">
    <property type="entry name" value="transpos_IS630"/>
    <property type="match status" value="1"/>
</dbReference>
<dbReference type="Gene3D" id="3.30.420.10">
    <property type="entry name" value="Ribonuclease H-like superfamily/Ribonuclease H"/>
    <property type="match status" value="1"/>
</dbReference>
<protein>
    <submittedName>
        <fullName evidence="2">IS630 family transposase</fullName>
    </submittedName>
</protein>
<keyword evidence="3" id="KW-1185">Reference proteome</keyword>
<evidence type="ECO:0000313" key="2">
    <source>
        <dbReference type="EMBL" id="RJF91928.1"/>
    </source>
</evidence>
<accession>A0A3A3FHQ5</accession>
<dbReference type="RefSeq" id="WP_119771826.1">
    <property type="nucleotide sequence ID" value="NZ_QYUO01000003.1"/>
</dbReference>
<dbReference type="Proteomes" id="UP000265955">
    <property type="component" value="Unassembled WGS sequence"/>
</dbReference>
<feature type="domain" description="Tc1-like transposase DDE" evidence="1">
    <location>
        <begin position="20"/>
        <end position="147"/>
    </location>
</feature>
<proteinExistence type="predicted"/>
<name>A0A3A3FHQ5_9BURK</name>
<dbReference type="Pfam" id="PF13358">
    <property type="entry name" value="DDE_3"/>
    <property type="match status" value="1"/>
</dbReference>
<reference evidence="3" key="1">
    <citation type="submission" date="2018-09" db="EMBL/GenBank/DDBJ databases">
        <authorList>
            <person name="Zhu H."/>
        </authorList>
    </citation>
    <scope>NUCLEOTIDE SEQUENCE [LARGE SCALE GENOMIC DNA]</scope>
    <source>
        <strain evidence="3">K1R23-30</strain>
    </source>
</reference>
<organism evidence="2 3">
    <name type="scientific">Noviherbaspirillum saxi</name>
    <dbReference type="NCBI Taxonomy" id="2320863"/>
    <lineage>
        <taxon>Bacteria</taxon>
        <taxon>Pseudomonadati</taxon>
        <taxon>Pseudomonadota</taxon>
        <taxon>Betaproteobacteria</taxon>
        <taxon>Burkholderiales</taxon>
        <taxon>Oxalobacteraceae</taxon>
        <taxon>Noviherbaspirillum</taxon>
    </lineage>
</organism>
<dbReference type="InterPro" id="IPR047655">
    <property type="entry name" value="Transpos_IS630-like"/>
</dbReference>
<sequence>MATQTLADAQKKARRERRILLFIDESGLSERPTRIKTWAPVGCTPVLRHSFNWKQLTVIAALGVRNFYFRFVYGPIEKPELVHFLKTLHKKLHRKLLVIWDGLPQHKSRLVADYLKSTSGKVVVDYLPGYAPELNPSEYIWAYMKQRELGNLCRNTIGEVKAFACGRLKSMQRRVGLIASFWKQAGLKP</sequence>
<gene>
    <name evidence="2" type="ORF">D3871_24970</name>
</gene>
<dbReference type="InterPro" id="IPR036397">
    <property type="entry name" value="RNaseH_sf"/>
</dbReference>
<dbReference type="AlphaFoldDB" id="A0A3A3FHQ5"/>
<evidence type="ECO:0000313" key="3">
    <source>
        <dbReference type="Proteomes" id="UP000265955"/>
    </source>
</evidence>
<dbReference type="InterPro" id="IPR038717">
    <property type="entry name" value="Tc1-like_DDE_dom"/>
</dbReference>
<dbReference type="GO" id="GO:0003676">
    <property type="term" value="F:nucleic acid binding"/>
    <property type="evidence" value="ECO:0007669"/>
    <property type="project" value="InterPro"/>
</dbReference>
<evidence type="ECO:0000259" key="1">
    <source>
        <dbReference type="Pfam" id="PF13358"/>
    </source>
</evidence>
<comment type="caution">
    <text evidence="2">The sequence shown here is derived from an EMBL/GenBank/DDBJ whole genome shotgun (WGS) entry which is preliminary data.</text>
</comment>
<dbReference type="OrthoDB" id="8768449at2"/>